<feature type="region of interest" description="Disordered" evidence="5">
    <location>
        <begin position="83"/>
        <end position="138"/>
    </location>
</feature>
<accession>A0A7Y9FGK2</accession>
<feature type="compositionally biased region" description="Low complexity" evidence="5">
    <location>
        <begin position="566"/>
        <end position="577"/>
    </location>
</feature>
<dbReference type="PROSITE" id="PS51764">
    <property type="entry name" value="GH26"/>
    <property type="match status" value="1"/>
</dbReference>
<evidence type="ECO:0000256" key="1">
    <source>
        <dbReference type="ARBA" id="ARBA00007754"/>
    </source>
</evidence>
<dbReference type="GO" id="GO:0016985">
    <property type="term" value="F:mannan endo-1,4-beta-mannosidase activity"/>
    <property type="evidence" value="ECO:0007669"/>
    <property type="project" value="InterPro"/>
</dbReference>
<feature type="region of interest" description="Disordered" evidence="5">
    <location>
        <begin position="566"/>
        <end position="646"/>
    </location>
</feature>
<reference evidence="8 11" key="2">
    <citation type="submission" date="2021-01" db="EMBL/GenBank/DDBJ databases">
        <title>Whole genome shotgun sequence of Cellulomonas oligotrophica NBRC 109435.</title>
        <authorList>
            <person name="Komaki H."/>
            <person name="Tamura T."/>
        </authorList>
    </citation>
    <scope>NUCLEOTIDE SEQUENCE [LARGE SCALE GENOMIC DNA]</scope>
    <source>
        <strain evidence="8 11">NBRC 109435</strain>
    </source>
</reference>
<dbReference type="InterPro" id="IPR000805">
    <property type="entry name" value="Glyco_hydro_26"/>
</dbReference>
<dbReference type="InterPro" id="IPR017853">
    <property type="entry name" value="GH"/>
</dbReference>
<evidence type="ECO:0000256" key="2">
    <source>
        <dbReference type="ARBA" id="ARBA00022801"/>
    </source>
</evidence>
<feature type="compositionally biased region" description="Pro residues" evidence="5">
    <location>
        <begin position="602"/>
        <end position="624"/>
    </location>
</feature>
<dbReference type="InterPro" id="IPR022790">
    <property type="entry name" value="GH26_dom"/>
</dbReference>
<dbReference type="Proteomes" id="UP000577956">
    <property type="component" value="Unassembled WGS sequence"/>
</dbReference>
<dbReference type="Pfam" id="PF02156">
    <property type="entry name" value="Glyco_hydro_26"/>
    <property type="match status" value="1"/>
</dbReference>
<keyword evidence="11" id="KW-1185">Reference proteome</keyword>
<feature type="compositionally biased region" description="Basic and acidic residues" evidence="5">
    <location>
        <begin position="83"/>
        <end position="92"/>
    </location>
</feature>
<dbReference type="EMBL" id="JACCBK010000001">
    <property type="protein sequence ID" value="NYD86936.1"/>
    <property type="molecule type" value="Genomic_DNA"/>
</dbReference>
<organism evidence="9 10">
    <name type="scientific">Cellulomonas oligotrophica</name>
    <dbReference type="NCBI Taxonomy" id="931536"/>
    <lineage>
        <taxon>Bacteria</taxon>
        <taxon>Bacillati</taxon>
        <taxon>Actinomycetota</taxon>
        <taxon>Actinomycetes</taxon>
        <taxon>Micrococcales</taxon>
        <taxon>Cellulomonadaceae</taxon>
        <taxon>Cellulomonas</taxon>
    </lineage>
</organism>
<dbReference type="AlphaFoldDB" id="A0A7Y9FGK2"/>
<name>A0A7Y9FGK2_9CELL</name>
<feature type="compositionally biased region" description="Basic and acidic residues" evidence="5">
    <location>
        <begin position="200"/>
        <end position="210"/>
    </location>
</feature>
<keyword evidence="6" id="KW-0812">Transmembrane</keyword>
<feature type="transmembrane region" description="Helical" evidence="6">
    <location>
        <begin position="20"/>
        <end position="40"/>
    </location>
</feature>
<feature type="compositionally biased region" description="Pro residues" evidence="5">
    <location>
        <begin position="578"/>
        <end position="593"/>
    </location>
</feature>
<proteinExistence type="inferred from homology"/>
<evidence type="ECO:0000256" key="6">
    <source>
        <dbReference type="SAM" id="Phobius"/>
    </source>
</evidence>
<evidence type="ECO:0000256" key="5">
    <source>
        <dbReference type="SAM" id="MobiDB-lite"/>
    </source>
</evidence>
<comment type="similarity">
    <text evidence="1 4">Belongs to the glycosyl hydrolase 26 family.</text>
</comment>
<feature type="active site" description="Nucleophile" evidence="4">
    <location>
        <position position="478"/>
    </location>
</feature>
<comment type="caution">
    <text evidence="9">The sequence shown here is derived from an EMBL/GenBank/DDBJ whole genome shotgun (WGS) entry which is preliminary data.</text>
</comment>
<dbReference type="SUPFAM" id="SSF51445">
    <property type="entry name" value="(Trans)glycosidases"/>
    <property type="match status" value="1"/>
</dbReference>
<protein>
    <recommendedName>
        <fullName evidence="7">GH26 domain-containing protein</fullName>
    </recommendedName>
</protein>
<evidence type="ECO:0000313" key="9">
    <source>
        <dbReference type="EMBL" id="NYD86936.1"/>
    </source>
</evidence>
<evidence type="ECO:0000313" key="11">
    <source>
        <dbReference type="Proteomes" id="UP000618382"/>
    </source>
</evidence>
<evidence type="ECO:0000313" key="10">
    <source>
        <dbReference type="Proteomes" id="UP000577956"/>
    </source>
</evidence>
<evidence type="ECO:0000313" key="8">
    <source>
        <dbReference type="EMBL" id="GIG32278.1"/>
    </source>
</evidence>
<keyword evidence="3 4" id="KW-0326">Glycosidase</keyword>
<dbReference type="EMBL" id="BONN01000003">
    <property type="protein sequence ID" value="GIG32278.1"/>
    <property type="molecule type" value="Genomic_DNA"/>
</dbReference>
<feature type="compositionally biased region" description="Basic and acidic residues" evidence="5">
    <location>
        <begin position="101"/>
        <end position="133"/>
    </location>
</feature>
<evidence type="ECO:0000256" key="3">
    <source>
        <dbReference type="ARBA" id="ARBA00023295"/>
    </source>
</evidence>
<keyword evidence="6" id="KW-0472">Membrane</keyword>
<evidence type="ECO:0000256" key="4">
    <source>
        <dbReference type="PROSITE-ProRule" id="PRU01100"/>
    </source>
</evidence>
<dbReference type="GO" id="GO:0006080">
    <property type="term" value="P:substituted mannan metabolic process"/>
    <property type="evidence" value="ECO:0007669"/>
    <property type="project" value="InterPro"/>
</dbReference>
<feature type="active site" description="Proton donor" evidence="4">
    <location>
        <position position="356"/>
    </location>
</feature>
<keyword evidence="6" id="KW-1133">Transmembrane helix</keyword>
<dbReference type="Gene3D" id="3.20.20.80">
    <property type="entry name" value="Glycosidases"/>
    <property type="match status" value="1"/>
</dbReference>
<reference evidence="9 10" key="1">
    <citation type="submission" date="2020-07" db="EMBL/GenBank/DDBJ databases">
        <title>Sequencing the genomes of 1000 actinobacteria strains.</title>
        <authorList>
            <person name="Klenk H.-P."/>
        </authorList>
    </citation>
    <scope>NUCLEOTIDE SEQUENCE [LARGE SCALE GENOMIC DNA]</scope>
    <source>
        <strain evidence="9 10">DSM 24482</strain>
    </source>
</reference>
<dbReference type="PANTHER" id="PTHR40079">
    <property type="entry name" value="MANNAN ENDO-1,4-BETA-MANNOSIDASE E-RELATED"/>
    <property type="match status" value="1"/>
</dbReference>
<dbReference type="RefSeq" id="WP_179625372.1">
    <property type="nucleotide sequence ID" value="NZ_BAABFI010000008.1"/>
</dbReference>
<feature type="region of interest" description="Disordered" evidence="5">
    <location>
        <begin position="199"/>
        <end position="238"/>
    </location>
</feature>
<evidence type="ECO:0000259" key="7">
    <source>
        <dbReference type="PROSITE" id="PS51764"/>
    </source>
</evidence>
<gene>
    <name evidence="9" type="ORF">BKA21_002485</name>
    <name evidence="8" type="ORF">Col01nite_14370</name>
</gene>
<keyword evidence="2 4" id="KW-0378">Hydrolase</keyword>
<sequence>MSERRLTHWWTMTGRLGFAARLGALVVAVSLGLVTGLVWMSPRSAGPGATMTEAEAQLAQENADLRAILEDRDAQISDIESWQEKAARERAEGQASGAEKAAAEKAAAEKRGKEKAAQERAAAAEEGRQKAAAERAAAAQRGRAKAAAERAAADALGRAEGAQVREQLAQQQAAAARASRDALAAQRAEEEARLQAAYTREQRAKEEAARQKAQADALRKERDAAKNPPKPTAPRLSELLAPDQRYFGLYTLQSPFNWSEYNDVATKVGVSPNMAGYFQGWDSDFRADAVTRSWVQGDLPLLTWESRPMLAENDVVDEPEYSLPRIIEGDHDAYLRKYARDVAKLKLPVAIRLNHEMNSGWYPWSEQTSDGAPVNGNNRGDYVKMWRHVHDIFEAEGANAYVIWVWAPNIVNRLPAVNKPVEYTRSLYPGDEYVDWVGLSGYYRPPFDKNQPPTFDFTFDRTLDQLRSFTDKPILLAEVGATEISGKKPQWFESMFTSLAEPRNADIIGVAYFHHAVTSYVQGERTTNDWRITSRSDSLAAFRAGIANPAAGFVAGTVMATLAAPTAEPSEPAATTPAPAPAPSGPTPEPAPVTPEATTPAAPDPTPAEEPAPVPAPDPAPTTPEPATEPDDASVVTPAPLATTAP</sequence>
<feature type="domain" description="GH26" evidence="7">
    <location>
        <begin position="227"/>
        <end position="536"/>
    </location>
</feature>
<dbReference type="Proteomes" id="UP000618382">
    <property type="component" value="Unassembled WGS sequence"/>
</dbReference>
<dbReference type="PANTHER" id="PTHR40079:SF4">
    <property type="entry name" value="GH26 DOMAIN-CONTAINING PROTEIN-RELATED"/>
    <property type="match status" value="1"/>
</dbReference>